<comment type="caution">
    <text evidence="3">The sequence shown here is derived from an EMBL/GenBank/DDBJ whole genome shotgun (WGS) entry which is preliminary data.</text>
</comment>
<dbReference type="EMBL" id="VTOX01000010">
    <property type="protein sequence ID" value="NKE68467.1"/>
    <property type="molecule type" value="Genomic_DNA"/>
</dbReference>
<evidence type="ECO:0000256" key="1">
    <source>
        <dbReference type="SAM" id="MobiDB-lite"/>
    </source>
</evidence>
<name>A0A7X6DJT0_9BURK</name>
<organism evidence="3 4">
    <name type="scientific">Ramlibacter lithotrophicus</name>
    <dbReference type="NCBI Taxonomy" id="2606681"/>
    <lineage>
        <taxon>Bacteria</taxon>
        <taxon>Pseudomonadati</taxon>
        <taxon>Pseudomonadota</taxon>
        <taxon>Betaproteobacteria</taxon>
        <taxon>Burkholderiales</taxon>
        <taxon>Comamonadaceae</taxon>
        <taxon>Ramlibacter</taxon>
    </lineage>
</organism>
<dbReference type="InterPro" id="IPR027939">
    <property type="entry name" value="NMT1/THI5"/>
</dbReference>
<dbReference type="Gene3D" id="3.40.190.10">
    <property type="entry name" value="Periplasmic binding protein-like II"/>
    <property type="match status" value="2"/>
</dbReference>
<evidence type="ECO:0000259" key="2">
    <source>
        <dbReference type="Pfam" id="PF09084"/>
    </source>
</evidence>
<dbReference type="PANTHER" id="PTHR31528:SF3">
    <property type="entry name" value="THIAMINE BIOSYNTHESIS PROTEIN HI_0357-RELATED"/>
    <property type="match status" value="1"/>
</dbReference>
<dbReference type="Pfam" id="PF09084">
    <property type="entry name" value="NMT1"/>
    <property type="match status" value="1"/>
</dbReference>
<dbReference type="Proteomes" id="UP000521868">
    <property type="component" value="Unassembled WGS sequence"/>
</dbReference>
<sequence>MSGGTHRTPLYGDKAARPTSPPRQRDRTNARIPNPGATMTRTGQSSLRHLLHAATALCLSFAAVSTASAADKVIMRINFTPWGMHAQYFGGRAQGFYAQEGIELEIRPPSSGQQNEVFIGSGREQFGVTNADAFVKARGSGIPIVAVMADQPDNPFAVISLKKTGITGPDKLKGARIAWFPANVVGMLDPVLAKGGLTRKDVELVNVARGSEVQMLAAGQVDGLFGYSFGQALTLEMRGFPVNVMPVRDYGVKFYGTVIYTNDALLKSNPDLVKRFVRATMKSLIWAHDNVETAMQEIVKVSPDRDLKLESRKLRMIYDLYNVPDYSERFGRMTDAKWQSSIDILAASGDLPKPPSPKEMYTNAIIDSLDEAKTLAAKIKTPAK</sequence>
<dbReference type="AlphaFoldDB" id="A0A7X6DJT0"/>
<evidence type="ECO:0000313" key="4">
    <source>
        <dbReference type="Proteomes" id="UP000521868"/>
    </source>
</evidence>
<dbReference type="InterPro" id="IPR015168">
    <property type="entry name" value="SsuA/THI5"/>
</dbReference>
<dbReference type="SUPFAM" id="SSF53850">
    <property type="entry name" value="Periplasmic binding protein-like II"/>
    <property type="match status" value="1"/>
</dbReference>
<gene>
    <name evidence="3" type="ORF">RAMLITH_21855</name>
</gene>
<evidence type="ECO:0000313" key="3">
    <source>
        <dbReference type="EMBL" id="NKE68467.1"/>
    </source>
</evidence>
<dbReference type="GO" id="GO:0009228">
    <property type="term" value="P:thiamine biosynthetic process"/>
    <property type="evidence" value="ECO:0007669"/>
    <property type="project" value="InterPro"/>
</dbReference>
<reference evidence="3 4" key="1">
    <citation type="journal article" date="2020" name="Nature">
        <title>Bacterial chemolithoautotrophy via manganese oxidation.</title>
        <authorList>
            <person name="Yu H."/>
            <person name="Leadbetter J.R."/>
        </authorList>
    </citation>
    <scope>NUCLEOTIDE SEQUENCE [LARGE SCALE GENOMIC DNA]</scope>
    <source>
        <strain evidence="3 4">RBP-1</strain>
    </source>
</reference>
<protein>
    <submittedName>
        <fullName evidence="3">ABC transporter substrate-binding protein</fullName>
    </submittedName>
</protein>
<keyword evidence="4" id="KW-1185">Reference proteome</keyword>
<dbReference type="PANTHER" id="PTHR31528">
    <property type="entry name" value="4-AMINO-5-HYDROXYMETHYL-2-METHYLPYRIMIDINE PHOSPHATE SYNTHASE THI11-RELATED"/>
    <property type="match status" value="1"/>
</dbReference>
<proteinExistence type="predicted"/>
<accession>A0A7X6DJT0</accession>
<feature type="region of interest" description="Disordered" evidence="1">
    <location>
        <begin position="1"/>
        <end position="42"/>
    </location>
</feature>
<feature type="domain" description="SsuA/THI5-like" evidence="2">
    <location>
        <begin position="85"/>
        <end position="292"/>
    </location>
</feature>